<dbReference type="AlphaFoldDB" id="A0A857JJJ5"/>
<keyword evidence="3" id="KW-0645">Protease</keyword>
<sequence>MKHRSLSTSLSAIAFCAVISSLAFADTSENYEKALSAFNQEEFSESYIHLKNALQESPSHLPSKLLMGRVLLVDGYVNDAITEFEEVMAAGADLNLVLVPLANAYLISRQFDALIDLPTPRSLSSSVKLDIELLKAAAHIQQKELDEAKSIYLNAKLQLGENSDILNGLAQIALLNKEYVQAHQYLDKALSLKSNNAKSLMLRGLVFQSQGQSDEARKQFEQAYQFDDFDPTIKRALANSYVEANMLHKAEEMINLIEEQTSGDLQTQLLKARVLAMQEKSSEADALLAQLNQMLSLATEENKVQTSWISLVAGITAYINKNYEVTVRELSRYIKSGSAPPELLGMLAEAHIRQGDSKKAMALLELNESTVLESIPVSSLLCDLYLTSNKVFKCNNLVEELKQEFGANHTVILLEAKLLVRRDKVDEALALLSNSNLDTNAEDVLLFKATLEANNQRYAEALLSAQKLIELQPANKKYQNLHADLNIRLGNFQQATTSLNRVLLEDPENIAALMNLSRVQFAQQALPESRQTIEKVIALQGTNIPALVLYAQILIKQQNLEEAIETLLTAKAAAPNKVAPHELLANIYRQQQKYAIALTEVNALLKIDRLNSGYIFEKANLLIALDEPQQAKSQLDILFGQWSDDAVRLVELSQAQRQAKDVSGAKLSLQRASSIDPQYALAKLEYGQLLIDQGSLSEAKALIESMHNDFSNNPNVYVLQGNYFKTINNIDAAYNAYADAVMLKPDFTLPLIELYQIASQGPHQDAFEEYLSHYLSKNEEAHFQRHLLADLLYIEGNIPAAEAQYLKLISVNGLPNKARIYNNLALIKADSEPKQGLEYAEKAAELIPGSAAILDTKGWLLVKNAKYQEALTTLRTAFTMRSSDPSIRYHLAAALKGLGKPEQAKKELTQALASSSPFPEKQQAQALLKTL</sequence>
<dbReference type="GO" id="GO:0008233">
    <property type="term" value="F:peptidase activity"/>
    <property type="evidence" value="ECO:0007669"/>
    <property type="project" value="UniProtKB-KW"/>
</dbReference>
<dbReference type="PANTHER" id="PTHR12558:SF13">
    <property type="entry name" value="CELL DIVISION CYCLE PROTEIN 27 HOMOLOG"/>
    <property type="match status" value="1"/>
</dbReference>
<dbReference type="KEGG" id="pmes:FX988_01365"/>
<feature type="chain" id="PRO_5032599473" evidence="2">
    <location>
        <begin position="26"/>
        <end position="931"/>
    </location>
</feature>
<dbReference type="OrthoDB" id="6110507at2"/>
<dbReference type="EC" id="3.4.-.-" evidence="3"/>
<dbReference type="SMART" id="SM00028">
    <property type="entry name" value="TPR"/>
    <property type="match status" value="15"/>
</dbReference>
<dbReference type="Pfam" id="PF13432">
    <property type="entry name" value="TPR_16"/>
    <property type="match status" value="1"/>
</dbReference>
<feature type="signal peptide" evidence="2">
    <location>
        <begin position="1"/>
        <end position="25"/>
    </location>
</feature>
<accession>A0A857JJJ5</accession>
<dbReference type="InterPro" id="IPR011717">
    <property type="entry name" value="TPR-4"/>
</dbReference>
<dbReference type="InterPro" id="IPR019734">
    <property type="entry name" value="TPR_rpt"/>
</dbReference>
<dbReference type="InterPro" id="IPR014266">
    <property type="entry name" value="PEP-CTERM_TPR_PrsT"/>
</dbReference>
<dbReference type="GO" id="GO:0006508">
    <property type="term" value="P:proteolysis"/>
    <property type="evidence" value="ECO:0007669"/>
    <property type="project" value="UniProtKB-KW"/>
</dbReference>
<dbReference type="Gene3D" id="1.25.40.10">
    <property type="entry name" value="Tetratricopeptide repeat domain"/>
    <property type="match status" value="4"/>
</dbReference>
<dbReference type="Proteomes" id="UP000464524">
    <property type="component" value="Chromosome"/>
</dbReference>
<proteinExistence type="predicted"/>
<dbReference type="SUPFAM" id="SSF48452">
    <property type="entry name" value="TPR-like"/>
    <property type="match status" value="4"/>
</dbReference>
<keyword evidence="3" id="KW-0378">Hydrolase</keyword>
<protein>
    <submittedName>
        <fullName evidence="3">Beta-barrel assembly-enhancing protease</fullName>
        <ecNumber evidence="3">3.4.-.-</ecNumber>
    </submittedName>
</protein>
<evidence type="ECO:0000313" key="3">
    <source>
        <dbReference type="EMBL" id="QHJ11137.1"/>
    </source>
</evidence>
<dbReference type="InterPro" id="IPR011990">
    <property type="entry name" value="TPR-like_helical_dom_sf"/>
</dbReference>
<gene>
    <name evidence="3" type="ORF">FX988_01365</name>
</gene>
<evidence type="ECO:0000256" key="1">
    <source>
        <dbReference type="PROSITE-ProRule" id="PRU00339"/>
    </source>
</evidence>
<keyword evidence="1" id="KW-0802">TPR repeat</keyword>
<dbReference type="Pfam" id="PF07721">
    <property type="entry name" value="TPR_4"/>
    <property type="match status" value="1"/>
</dbReference>
<dbReference type="RefSeq" id="WP_160178914.1">
    <property type="nucleotide sequence ID" value="NZ_CP047656.1"/>
</dbReference>
<organism evidence="3 4">
    <name type="scientific">Paraglaciecola mesophila</name>
    <dbReference type="NCBI Taxonomy" id="197222"/>
    <lineage>
        <taxon>Bacteria</taxon>
        <taxon>Pseudomonadati</taxon>
        <taxon>Pseudomonadota</taxon>
        <taxon>Gammaproteobacteria</taxon>
        <taxon>Alteromonadales</taxon>
        <taxon>Alteromonadaceae</taxon>
        <taxon>Paraglaciecola</taxon>
    </lineage>
</organism>
<dbReference type="PROSITE" id="PS50005">
    <property type="entry name" value="TPR"/>
    <property type="match status" value="2"/>
</dbReference>
<evidence type="ECO:0000256" key="2">
    <source>
        <dbReference type="SAM" id="SignalP"/>
    </source>
</evidence>
<keyword evidence="4" id="KW-1185">Reference proteome</keyword>
<dbReference type="PANTHER" id="PTHR12558">
    <property type="entry name" value="CELL DIVISION CYCLE 16,23,27"/>
    <property type="match status" value="1"/>
</dbReference>
<evidence type="ECO:0000313" key="4">
    <source>
        <dbReference type="Proteomes" id="UP000464524"/>
    </source>
</evidence>
<reference evidence="3 4" key="1">
    <citation type="submission" date="2019-12" db="EMBL/GenBank/DDBJ databases">
        <title>Genome sequencing and assembly of endphytes of Porphyra tenera.</title>
        <authorList>
            <person name="Park J.M."/>
            <person name="Shin R."/>
            <person name="Jo S.H."/>
        </authorList>
    </citation>
    <scope>NUCLEOTIDE SEQUENCE [LARGE SCALE GENOMIC DNA]</scope>
    <source>
        <strain evidence="3 4">GPM4</strain>
    </source>
</reference>
<name>A0A857JJJ5_9ALTE</name>
<feature type="repeat" description="TPR" evidence="1">
    <location>
        <begin position="197"/>
        <end position="230"/>
    </location>
</feature>
<dbReference type="Pfam" id="PF14559">
    <property type="entry name" value="TPR_19"/>
    <property type="match status" value="2"/>
</dbReference>
<dbReference type="NCBIfam" id="TIGR02917">
    <property type="entry name" value="PEP_TPR_lipo"/>
    <property type="match status" value="1"/>
</dbReference>
<keyword evidence="2" id="KW-0732">Signal</keyword>
<dbReference type="EMBL" id="CP047656">
    <property type="protein sequence ID" value="QHJ11137.1"/>
    <property type="molecule type" value="Genomic_DNA"/>
</dbReference>
<feature type="repeat" description="TPR" evidence="1">
    <location>
        <begin position="714"/>
        <end position="747"/>
    </location>
</feature>
<dbReference type="GO" id="GO:0042802">
    <property type="term" value="F:identical protein binding"/>
    <property type="evidence" value="ECO:0007669"/>
    <property type="project" value="InterPro"/>
</dbReference>